<name>A0A2T6C162_9FLAO</name>
<sequence length="84" mass="9386">MKHIFLLIAALMFTVSISAHEQTNSFQKEFGTSLVAPTTAYTSIYTMNNGGLMQFIYNVFHKVGQVFYTTVNEPKETTSTANNP</sequence>
<dbReference type="Proteomes" id="UP000244090">
    <property type="component" value="Unassembled WGS sequence"/>
</dbReference>
<evidence type="ECO:0000256" key="1">
    <source>
        <dbReference type="SAM" id="SignalP"/>
    </source>
</evidence>
<gene>
    <name evidence="2" type="ORF">C8N46_103143</name>
</gene>
<dbReference type="OrthoDB" id="1452671at2"/>
<comment type="caution">
    <text evidence="2">The sequence shown here is derived from an EMBL/GenBank/DDBJ whole genome shotgun (WGS) entry which is preliminary data.</text>
</comment>
<protein>
    <submittedName>
        <fullName evidence="2">Uncharacterized protein</fullName>
    </submittedName>
</protein>
<reference evidence="2 3" key="1">
    <citation type="submission" date="2018-04" db="EMBL/GenBank/DDBJ databases">
        <title>Genomic Encyclopedia of Archaeal and Bacterial Type Strains, Phase II (KMG-II): from individual species to whole genera.</title>
        <authorList>
            <person name="Goeker M."/>
        </authorList>
    </citation>
    <scope>NUCLEOTIDE SEQUENCE [LARGE SCALE GENOMIC DNA]</scope>
    <source>
        <strain evidence="2 3">DSM 25731</strain>
    </source>
</reference>
<evidence type="ECO:0000313" key="3">
    <source>
        <dbReference type="Proteomes" id="UP000244090"/>
    </source>
</evidence>
<dbReference type="EMBL" id="QBKT01000003">
    <property type="protein sequence ID" value="PTX62045.1"/>
    <property type="molecule type" value="Genomic_DNA"/>
</dbReference>
<keyword evidence="1" id="KW-0732">Signal</keyword>
<dbReference type="RefSeq" id="WP_146169757.1">
    <property type="nucleotide sequence ID" value="NZ_QBKT01000003.1"/>
</dbReference>
<accession>A0A2T6C162</accession>
<organism evidence="2 3">
    <name type="scientific">Kordia periserrulae</name>
    <dbReference type="NCBI Taxonomy" id="701523"/>
    <lineage>
        <taxon>Bacteria</taxon>
        <taxon>Pseudomonadati</taxon>
        <taxon>Bacteroidota</taxon>
        <taxon>Flavobacteriia</taxon>
        <taxon>Flavobacteriales</taxon>
        <taxon>Flavobacteriaceae</taxon>
        <taxon>Kordia</taxon>
    </lineage>
</organism>
<feature type="signal peptide" evidence="1">
    <location>
        <begin position="1"/>
        <end position="21"/>
    </location>
</feature>
<evidence type="ECO:0000313" key="2">
    <source>
        <dbReference type="EMBL" id="PTX62045.1"/>
    </source>
</evidence>
<feature type="chain" id="PRO_5015587525" evidence="1">
    <location>
        <begin position="22"/>
        <end position="84"/>
    </location>
</feature>
<proteinExistence type="predicted"/>
<dbReference type="AlphaFoldDB" id="A0A2T6C162"/>
<keyword evidence="3" id="KW-1185">Reference proteome</keyword>